<gene>
    <name evidence="1" type="ORF">KVT40_003645</name>
</gene>
<dbReference type="Proteomes" id="UP000809789">
    <property type="component" value="Unassembled WGS sequence"/>
</dbReference>
<evidence type="ECO:0000313" key="1">
    <source>
        <dbReference type="EMBL" id="KAG8627772.1"/>
    </source>
</evidence>
<sequence length="372" mass="42949">MVVWYLRFFYSEPSPWTCSGMVYDDTVPAIVRPNVQTLGYEHDWALSIFDMVFLLFEYDAINNADPEKEPDPTACHKVAVDLLCLIPAFRLYWNDDEEALDEVCRQIQLQVCILGRTLLFITKQIPHACREHTLMAALHTTMFAMVPTEYMPERFVESERLCDWVKYWIEHSLTNKKSPDSENLPPSAALLAQSLPEDHLPSRNIWLFDSYLSPLEHANLMALSARVHRATRNPLLQLDAQATIERTLCHPHSTQALDALVPGAATYFLHAFMHPGRPEDMLNGWYDVCMPFGEQDAPGERFRELTSEEARWWAFFKDKFSLIRMREDVAPLTRDYAETAMQRMSWLDGGTKIGFWEGLKQKVGVKKTQAKL</sequence>
<name>A0A8K0L286_9PEZI</name>
<proteinExistence type="predicted"/>
<evidence type="ECO:0000313" key="2">
    <source>
        <dbReference type="Proteomes" id="UP000809789"/>
    </source>
</evidence>
<reference evidence="1" key="1">
    <citation type="submission" date="2021-07" db="EMBL/GenBank/DDBJ databases">
        <title>Elsinoe batatas strain:CRI-CJ2 Genome sequencing and assembly.</title>
        <authorList>
            <person name="Huang L."/>
        </authorList>
    </citation>
    <scope>NUCLEOTIDE SEQUENCE</scope>
    <source>
        <strain evidence="1">CRI-CJ2</strain>
    </source>
</reference>
<accession>A0A8K0L286</accession>
<comment type="caution">
    <text evidence="1">The sequence shown here is derived from an EMBL/GenBank/DDBJ whole genome shotgun (WGS) entry which is preliminary data.</text>
</comment>
<organism evidence="1 2">
    <name type="scientific">Elsinoe batatas</name>
    <dbReference type="NCBI Taxonomy" id="2601811"/>
    <lineage>
        <taxon>Eukaryota</taxon>
        <taxon>Fungi</taxon>
        <taxon>Dikarya</taxon>
        <taxon>Ascomycota</taxon>
        <taxon>Pezizomycotina</taxon>
        <taxon>Dothideomycetes</taxon>
        <taxon>Dothideomycetidae</taxon>
        <taxon>Myriangiales</taxon>
        <taxon>Elsinoaceae</taxon>
        <taxon>Elsinoe</taxon>
    </lineage>
</organism>
<dbReference type="EMBL" id="JAESVG020000004">
    <property type="protein sequence ID" value="KAG8627772.1"/>
    <property type="molecule type" value="Genomic_DNA"/>
</dbReference>
<keyword evidence="2" id="KW-1185">Reference proteome</keyword>
<protein>
    <submittedName>
        <fullName evidence="1">Uncharacterized protein</fullName>
    </submittedName>
</protein>
<dbReference type="AlphaFoldDB" id="A0A8K0L286"/>
<dbReference type="OrthoDB" id="3821123at2759"/>